<dbReference type="Proteomes" id="UP001165085">
    <property type="component" value="Unassembled WGS sequence"/>
</dbReference>
<dbReference type="AlphaFoldDB" id="A0A9W7BTK5"/>
<keyword evidence="3" id="KW-1185">Reference proteome</keyword>
<reference evidence="3" key="1">
    <citation type="journal article" date="2023" name="Commun. Biol.">
        <title>Genome analysis of Parmales, the sister group of diatoms, reveals the evolutionary specialization of diatoms from phago-mixotrophs to photoautotrophs.</title>
        <authorList>
            <person name="Ban H."/>
            <person name="Sato S."/>
            <person name="Yoshikawa S."/>
            <person name="Yamada K."/>
            <person name="Nakamura Y."/>
            <person name="Ichinomiya M."/>
            <person name="Sato N."/>
            <person name="Blanc-Mathieu R."/>
            <person name="Endo H."/>
            <person name="Kuwata A."/>
            <person name="Ogata H."/>
        </authorList>
    </citation>
    <scope>NUCLEOTIDE SEQUENCE [LARGE SCALE GENOMIC DNA]</scope>
    <source>
        <strain evidence="3">NIES 3701</strain>
    </source>
</reference>
<evidence type="ECO:0000313" key="2">
    <source>
        <dbReference type="EMBL" id="GMH96246.1"/>
    </source>
</evidence>
<feature type="region of interest" description="Disordered" evidence="1">
    <location>
        <begin position="54"/>
        <end position="73"/>
    </location>
</feature>
<proteinExistence type="predicted"/>
<evidence type="ECO:0000313" key="3">
    <source>
        <dbReference type="Proteomes" id="UP001165085"/>
    </source>
</evidence>
<accession>A0A9W7BTK5</accession>
<name>A0A9W7BTK5_9STRA</name>
<comment type="caution">
    <text evidence="2">The sequence shown here is derived from an EMBL/GenBank/DDBJ whole genome shotgun (WGS) entry which is preliminary data.</text>
</comment>
<organism evidence="2 3">
    <name type="scientific">Triparma strigata</name>
    <dbReference type="NCBI Taxonomy" id="1606541"/>
    <lineage>
        <taxon>Eukaryota</taxon>
        <taxon>Sar</taxon>
        <taxon>Stramenopiles</taxon>
        <taxon>Ochrophyta</taxon>
        <taxon>Bolidophyceae</taxon>
        <taxon>Parmales</taxon>
        <taxon>Triparmaceae</taxon>
        <taxon>Triparma</taxon>
    </lineage>
</organism>
<feature type="region of interest" description="Disordered" evidence="1">
    <location>
        <begin position="189"/>
        <end position="229"/>
    </location>
</feature>
<protein>
    <submittedName>
        <fullName evidence="2">Uncharacterized protein</fullName>
    </submittedName>
</protein>
<gene>
    <name evidence="2" type="ORF">TrST_g8451</name>
</gene>
<dbReference type="EMBL" id="BRXY01000464">
    <property type="protein sequence ID" value="GMH96246.1"/>
    <property type="molecule type" value="Genomic_DNA"/>
</dbReference>
<feature type="compositionally biased region" description="Low complexity" evidence="1">
    <location>
        <begin position="54"/>
        <end position="69"/>
    </location>
</feature>
<sequence>MPQRNNNANYSPPVRSEEPSKEWLNSLLGCTNSLSQHYLDYLTSSSVLITPPKSSQTDLDLQSDLPSDLHSSDNVEVDDALSSEIELIKNHVLDSQAAQEQAVISAGMLTSTGKLQVPSSGGDGIVAEVPSSVLTRAEMLNLLASLSATQIIESCKLLLDLMRRLEANVILRCEKEEEEGRGKVWRKVEEALEGGGDGGGKGGGGEKRKAEEEGGVLGAGGGGRKKRKL</sequence>
<evidence type="ECO:0000256" key="1">
    <source>
        <dbReference type="SAM" id="MobiDB-lite"/>
    </source>
</evidence>
<feature type="compositionally biased region" description="Gly residues" evidence="1">
    <location>
        <begin position="193"/>
        <end position="203"/>
    </location>
</feature>
<dbReference type="OrthoDB" id="10635829at2759"/>